<keyword evidence="1" id="KW-0560">Oxidoreductase</keyword>
<dbReference type="EMBL" id="SLWN01000001">
    <property type="protein sequence ID" value="TCO35601.1"/>
    <property type="molecule type" value="Genomic_DNA"/>
</dbReference>
<evidence type="ECO:0000313" key="2">
    <source>
        <dbReference type="EMBL" id="TCO35601.1"/>
    </source>
</evidence>
<protein>
    <submittedName>
        <fullName evidence="2">NAD(P)-dependent dehydrogenase (Short-subunit alcohol dehydrogenase family)</fullName>
    </submittedName>
</protein>
<evidence type="ECO:0000313" key="3">
    <source>
        <dbReference type="Proteomes" id="UP000294508"/>
    </source>
</evidence>
<dbReference type="PRINTS" id="PR00081">
    <property type="entry name" value="GDHRDH"/>
</dbReference>
<organism evidence="2 3">
    <name type="scientific">Kribbella steppae</name>
    <dbReference type="NCBI Taxonomy" id="2512223"/>
    <lineage>
        <taxon>Bacteria</taxon>
        <taxon>Bacillati</taxon>
        <taxon>Actinomycetota</taxon>
        <taxon>Actinomycetes</taxon>
        <taxon>Propionibacteriales</taxon>
        <taxon>Kribbellaceae</taxon>
        <taxon>Kribbella</taxon>
    </lineage>
</organism>
<sequence length="293" mass="31263">MERSQGGSMAGRTVLITGGTGGIGKATALGLATMGARVAIIGRDPGRTADAVREIRATGGGQADAFVADLSAQTEVRRVADEVLQTLSRLDVLVNNVGGYWSTRHVTADGLERTFAVNHLAPFLLTALLLDRLKQSATGRVVTVSSNAHARGRIDFDDLQKERPYSGSAAYDQSKFANVLFSYELARRLRATTVTANVLHPGLVSTAFGGEDPGRAQRVLVPLLRPFMKSPRQGAATSIHLASDPDLQRVTGRYFAKCEAKRSSKHSYDESVAARLWQVSTDLVGLTAPATTS</sequence>
<dbReference type="InterPro" id="IPR036291">
    <property type="entry name" value="NAD(P)-bd_dom_sf"/>
</dbReference>
<reference evidence="2 3" key="1">
    <citation type="journal article" date="2015" name="Stand. Genomic Sci.">
        <title>Genomic Encyclopedia of Bacterial and Archaeal Type Strains, Phase III: the genomes of soil and plant-associated and newly described type strains.</title>
        <authorList>
            <person name="Whitman W.B."/>
            <person name="Woyke T."/>
            <person name="Klenk H.P."/>
            <person name="Zhou Y."/>
            <person name="Lilburn T.G."/>
            <person name="Beck B.J."/>
            <person name="De Vos P."/>
            <person name="Vandamme P."/>
            <person name="Eisen J.A."/>
            <person name="Garrity G."/>
            <person name="Hugenholtz P."/>
            <person name="Kyrpides N.C."/>
        </authorList>
    </citation>
    <scope>NUCLEOTIDE SEQUENCE [LARGE SCALE GENOMIC DNA]</scope>
    <source>
        <strain evidence="2 3">VKM Ac-2572</strain>
    </source>
</reference>
<comment type="caution">
    <text evidence="2">The sequence shown here is derived from an EMBL/GenBank/DDBJ whole genome shotgun (WGS) entry which is preliminary data.</text>
</comment>
<evidence type="ECO:0000256" key="1">
    <source>
        <dbReference type="ARBA" id="ARBA00023002"/>
    </source>
</evidence>
<proteinExistence type="predicted"/>
<dbReference type="Pfam" id="PF00106">
    <property type="entry name" value="adh_short"/>
    <property type="match status" value="1"/>
</dbReference>
<dbReference type="InterPro" id="IPR002347">
    <property type="entry name" value="SDR_fam"/>
</dbReference>
<dbReference type="SUPFAM" id="SSF51735">
    <property type="entry name" value="NAD(P)-binding Rossmann-fold domains"/>
    <property type="match status" value="1"/>
</dbReference>
<dbReference type="Proteomes" id="UP000294508">
    <property type="component" value="Unassembled WGS sequence"/>
</dbReference>
<name>A0A4R2HVR6_9ACTN</name>
<keyword evidence="3" id="KW-1185">Reference proteome</keyword>
<dbReference type="Gene3D" id="3.40.50.720">
    <property type="entry name" value="NAD(P)-binding Rossmann-like Domain"/>
    <property type="match status" value="1"/>
</dbReference>
<accession>A0A4R2HVR6</accession>
<dbReference type="GO" id="GO:0016491">
    <property type="term" value="F:oxidoreductase activity"/>
    <property type="evidence" value="ECO:0007669"/>
    <property type="project" value="UniProtKB-KW"/>
</dbReference>
<dbReference type="AlphaFoldDB" id="A0A4R2HVR6"/>
<dbReference type="PANTHER" id="PTHR43157:SF31">
    <property type="entry name" value="PHOSPHATIDYLINOSITOL-GLYCAN BIOSYNTHESIS CLASS F PROTEIN"/>
    <property type="match status" value="1"/>
</dbReference>
<gene>
    <name evidence="2" type="ORF">EV652_101485</name>
</gene>
<dbReference type="RefSeq" id="WP_199237961.1">
    <property type="nucleotide sequence ID" value="NZ_SLWN01000001.1"/>
</dbReference>
<dbReference type="PANTHER" id="PTHR43157">
    <property type="entry name" value="PHOSPHATIDYLINOSITOL-GLYCAN BIOSYNTHESIS CLASS F PROTEIN-RELATED"/>
    <property type="match status" value="1"/>
</dbReference>